<reference evidence="1" key="1">
    <citation type="submission" date="2022-09" db="EMBL/GenBank/DDBJ databases">
        <title>A Global Phylogenomic Analysis of the Shiitake Genus Lentinula.</title>
        <authorList>
            <consortium name="DOE Joint Genome Institute"/>
            <person name="Sierra-Patev S."/>
            <person name="Min B."/>
            <person name="Naranjo-Ortiz M."/>
            <person name="Looney B."/>
            <person name="Konkel Z."/>
            <person name="Slot J.C."/>
            <person name="Sakamoto Y."/>
            <person name="Steenwyk J.L."/>
            <person name="Rokas A."/>
            <person name="Carro J."/>
            <person name="Camarero S."/>
            <person name="Ferreira P."/>
            <person name="Molpeceres G."/>
            <person name="Ruiz-Duenas F.J."/>
            <person name="Serrano A."/>
            <person name="Henrissat B."/>
            <person name="Drula E."/>
            <person name="Hughes K.W."/>
            <person name="Mata J.L."/>
            <person name="Ishikawa N.K."/>
            <person name="Vargas-Isla R."/>
            <person name="Ushijima S."/>
            <person name="Smith C.A."/>
            <person name="Ahrendt S."/>
            <person name="Andreopoulos W."/>
            <person name="He G."/>
            <person name="Labutti K."/>
            <person name="Lipzen A."/>
            <person name="Ng V."/>
            <person name="Riley R."/>
            <person name="Sandor L."/>
            <person name="Barry K."/>
            <person name="Martinez A.T."/>
            <person name="Xiao Y."/>
            <person name="Gibbons J.G."/>
            <person name="Terashima K."/>
            <person name="Grigoriev I.V."/>
            <person name="Hibbett D.S."/>
        </authorList>
    </citation>
    <scope>NUCLEOTIDE SEQUENCE</scope>
    <source>
        <strain evidence="1">TMI1499</strain>
    </source>
</reference>
<comment type="caution">
    <text evidence="1">The sequence shown here is derived from an EMBL/GenBank/DDBJ whole genome shotgun (WGS) entry which is preliminary data.</text>
</comment>
<name>A0ACC1TW71_9AGAR</name>
<proteinExistence type="predicted"/>
<dbReference type="Proteomes" id="UP001163835">
    <property type="component" value="Unassembled WGS sequence"/>
</dbReference>
<accession>A0ACC1TW71</accession>
<evidence type="ECO:0000313" key="2">
    <source>
        <dbReference type="Proteomes" id="UP001163835"/>
    </source>
</evidence>
<keyword evidence="2" id="KW-1185">Reference proteome</keyword>
<gene>
    <name evidence="1" type="ORF">F5876DRAFT_78443</name>
</gene>
<dbReference type="EMBL" id="MU795202">
    <property type="protein sequence ID" value="KAJ3808725.1"/>
    <property type="molecule type" value="Genomic_DNA"/>
</dbReference>
<protein>
    <submittedName>
        <fullName evidence="1">Uncharacterized protein</fullName>
    </submittedName>
</protein>
<organism evidence="1 2">
    <name type="scientific">Lentinula aff. lateritia</name>
    <dbReference type="NCBI Taxonomy" id="2804960"/>
    <lineage>
        <taxon>Eukaryota</taxon>
        <taxon>Fungi</taxon>
        <taxon>Dikarya</taxon>
        <taxon>Basidiomycota</taxon>
        <taxon>Agaricomycotina</taxon>
        <taxon>Agaricomycetes</taxon>
        <taxon>Agaricomycetidae</taxon>
        <taxon>Agaricales</taxon>
        <taxon>Marasmiineae</taxon>
        <taxon>Omphalotaceae</taxon>
        <taxon>Lentinula</taxon>
    </lineage>
</organism>
<evidence type="ECO:0000313" key="1">
    <source>
        <dbReference type="EMBL" id="KAJ3808725.1"/>
    </source>
</evidence>
<sequence length="224" mass="25288">MSEKFPSHVLRSRTRGDASNPDRTGSQNSLRVTQLKPVPQGPPVSRNEVSPRVLKNTDSSHRGEETDSRVKAAKEYTIVDGNILNKIDNLSDISSELSPMPENENNDDGVQRDLFRDLFLYTKLSKEQEATVRAAENQLTATQLEQIRKRDMIIQQQQLKSPGTGTLSYVAKGKFTDHNEEISDDELNTEKQKAALNKWNVIRNEQSKSEGESQIEHTSDQESH</sequence>